<dbReference type="PANTHER" id="PTHR15860:SF0">
    <property type="entry name" value="LP20373P"/>
    <property type="match status" value="1"/>
</dbReference>
<keyword evidence="3" id="KW-0479">Metal-binding</keyword>
<evidence type="ECO:0000256" key="7">
    <source>
        <dbReference type="ARBA" id="ARBA00022989"/>
    </source>
</evidence>
<feature type="domain" description="RING-type" evidence="12">
    <location>
        <begin position="380"/>
        <end position="418"/>
    </location>
</feature>
<keyword evidence="7 11" id="KW-1133">Transmembrane helix</keyword>
<keyword evidence="6" id="KW-0862">Zinc</keyword>
<evidence type="ECO:0000313" key="14">
    <source>
        <dbReference type="Proteomes" id="UP001159364"/>
    </source>
</evidence>
<evidence type="ECO:0000259" key="12">
    <source>
        <dbReference type="PROSITE" id="PS50089"/>
    </source>
</evidence>
<dbReference type="CDD" id="cd16532">
    <property type="entry name" value="RING-HC_RNFT1-like"/>
    <property type="match status" value="1"/>
</dbReference>
<evidence type="ECO:0000313" key="13">
    <source>
        <dbReference type="EMBL" id="KAJ8751508.1"/>
    </source>
</evidence>
<evidence type="ECO:0000256" key="10">
    <source>
        <dbReference type="SAM" id="MobiDB-lite"/>
    </source>
</evidence>
<keyword evidence="4 9" id="KW-0863">Zinc-finger</keyword>
<dbReference type="PROSITE" id="PS00518">
    <property type="entry name" value="ZF_RING_1"/>
    <property type="match status" value="1"/>
</dbReference>
<dbReference type="PROSITE" id="PS50089">
    <property type="entry name" value="ZF_RING_2"/>
    <property type="match status" value="1"/>
</dbReference>
<comment type="subcellular location">
    <subcellularLocation>
        <location evidence="1">Membrane</location>
        <topology evidence="1">Multi-pass membrane protein</topology>
    </subcellularLocation>
</comment>
<evidence type="ECO:0000256" key="4">
    <source>
        <dbReference type="ARBA" id="ARBA00022771"/>
    </source>
</evidence>
<evidence type="ECO:0000256" key="8">
    <source>
        <dbReference type="ARBA" id="ARBA00023136"/>
    </source>
</evidence>
<protein>
    <recommendedName>
        <fullName evidence="12">RING-type domain-containing protein</fullName>
    </recommendedName>
</protein>
<dbReference type="Gene3D" id="3.30.40.10">
    <property type="entry name" value="Zinc/RING finger domain, C3HC4 (zinc finger)"/>
    <property type="match status" value="1"/>
</dbReference>
<feature type="transmembrane region" description="Helical" evidence="11">
    <location>
        <begin position="211"/>
        <end position="231"/>
    </location>
</feature>
<dbReference type="GO" id="GO:1904294">
    <property type="term" value="P:positive regulation of ERAD pathway"/>
    <property type="evidence" value="ECO:0007669"/>
    <property type="project" value="InterPro"/>
</dbReference>
<keyword evidence="14" id="KW-1185">Reference proteome</keyword>
<keyword evidence="5" id="KW-0833">Ubl conjugation pathway</keyword>
<accession>A0AAV8SHH3</accession>
<dbReference type="GO" id="GO:0016020">
    <property type="term" value="C:membrane"/>
    <property type="evidence" value="ECO:0007669"/>
    <property type="project" value="UniProtKB-SubCell"/>
</dbReference>
<feature type="compositionally biased region" description="Low complexity" evidence="10">
    <location>
        <begin position="130"/>
        <end position="140"/>
    </location>
</feature>
<dbReference type="PANTHER" id="PTHR15860">
    <property type="entry name" value="UNCHARACTERIZED RING FINGER-CONTAINING PROTEIN"/>
    <property type="match status" value="1"/>
</dbReference>
<reference evidence="13 14" key="1">
    <citation type="submission" date="2021-09" db="EMBL/GenBank/DDBJ databases">
        <title>Genomic insights and catalytic innovation underlie evolution of tropane alkaloids biosynthesis.</title>
        <authorList>
            <person name="Wang Y.-J."/>
            <person name="Tian T."/>
            <person name="Huang J.-P."/>
            <person name="Huang S.-X."/>
        </authorList>
    </citation>
    <scope>NUCLEOTIDE SEQUENCE [LARGE SCALE GENOMIC DNA]</scope>
    <source>
        <strain evidence="13">KIB-2018</strain>
        <tissue evidence="13">Leaf</tissue>
    </source>
</reference>
<dbReference type="InterPro" id="IPR044235">
    <property type="entry name" value="RNFT1/2"/>
</dbReference>
<dbReference type="GO" id="GO:0008270">
    <property type="term" value="F:zinc ion binding"/>
    <property type="evidence" value="ECO:0007669"/>
    <property type="project" value="UniProtKB-KW"/>
</dbReference>
<dbReference type="EMBL" id="JAIWQS010000011">
    <property type="protein sequence ID" value="KAJ8751508.1"/>
    <property type="molecule type" value="Genomic_DNA"/>
</dbReference>
<feature type="compositionally biased region" description="Low complexity" evidence="10">
    <location>
        <begin position="113"/>
        <end position="123"/>
    </location>
</feature>
<dbReference type="SMART" id="SM00184">
    <property type="entry name" value="RING"/>
    <property type="match status" value="1"/>
</dbReference>
<evidence type="ECO:0000256" key="3">
    <source>
        <dbReference type="ARBA" id="ARBA00022723"/>
    </source>
</evidence>
<evidence type="ECO:0000256" key="11">
    <source>
        <dbReference type="SAM" id="Phobius"/>
    </source>
</evidence>
<evidence type="ECO:0000256" key="2">
    <source>
        <dbReference type="ARBA" id="ARBA00022692"/>
    </source>
</evidence>
<feature type="compositionally biased region" description="Low complexity" evidence="10">
    <location>
        <begin position="52"/>
        <end position="78"/>
    </location>
</feature>
<evidence type="ECO:0000256" key="5">
    <source>
        <dbReference type="ARBA" id="ARBA00022786"/>
    </source>
</evidence>
<keyword evidence="8 11" id="KW-0472">Membrane</keyword>
<evidence type="ECO:0000256" key="9">
    <source>
        <dbReference type="PROSITE-ProRule" id="PRU00175"/>
    </source>
</evidence>
<organism evidence="13 14">
    <name type="scientific">Erythroxylum novogranatense</name>
    <dbReference type="NCBI Taxonomy" id="1862640"/>
    <lineage>
        <taxon>Eukaryota</taxon>
        <taxon>Viridiplantae</taxon>
        <taxon>Streptophyta</taxon>
        <taxon>Embryophyta</taxon>
        <taxon>Tracheophyta</taxon>
        <taxon>Spermatophyta</taxon>
        <taxon>Magnoliopsida</taxon>
        <taxon>eudicotyledons</taxon>
        <taxon>Gunneridae</taxon>
        <taxon>Pentapetalae</taxon>
        <taxon>rosids</taxon>
        <taxon>fabids</taxon>
        <taxon>Malpighiales</taxon>
        <taxon>Erythroxylaceae</taxon>
        <taxon>Erythroxylum</taxon>
    </lineage>
</organism>
<comment type="caution">
    <text evidence="13">The sequence shown here is derived from an EMBL/GenBank/DDBJ whole genome shotgun (WGS) entry which is preliminary data.</text>
</comment>
<feature type="region of interest" description="Disordered" evidence="10">
    <location>
        <begin position="113"/>
        <end position="140"/>
    </location>
</feature>
<dbReference type="AlphaFoldDB" id="A0AAV8SHH3"/>
<feature type="region of interest" description="Disordered" evidence="10">
    <location>
        <begin position="40"/>
        <end position="78"/>
    </location>
</feature>
<proteinExistence type="predicted"/>
<dbReference type="GO" id="GO:0061630">
    <property type="term" value="F:ubiquitin protein ligase activity"/>
    <property type="evidence" value="ECO:0007669"/>
    <property type="project" value="InterPro"/>
</dbReference>
<dbReference type="SUPFAM" id="SSF57850">
    <property type="entry name" value="RING/U-box"/>
    <property type="match status" value="1"/>
</dbReference>
<dbReference type="Proteomes" id="UP001159364">
    <property type="component" value="Linkage Group LG11"/>
</dbReference>
<dbReference type="InterPro" id="IPR017907">
    <property type="entry name" value="Znf_RING_CS"/>
</dbReference>
<feature type="transmembrane region" description="Helical" evidence="11">
    <location>
        <begin position="162"/>
        <end position="191"/>
    </location>
</feature>
<evidence type="ECO:0000256" key="6">
    <source>
        <dbReference type="ARBA" id="ARBA00022833"/>
    </source>
</evidence>
<sequence length="441" mass="49545">MTESTSVVTVSDSPCVSTTTSTATFSNHFLTLFPHSATPDHDDDDEIASKHPSLLSSPSSSSLSATPTPTPTPTTITSFTSDSEAIRISIIENPIPIPPLNVADFHYQHLSNHTSTTGSTNTTADHEAPSSPFSSSSSRSSASSSYHQRYDIQHLGRCLEQFFPFSFLLLLVFIRQHFRGFCIVLWIAAVLFKSNDVLRKQTALRGDRNDLVLIAMILMFLVHVVSVYWWYRHTDLFCPLLLLPPPQVPPFWHAVFIITVNDVMVRQLAMACKCALLMRCKSSRGHNHRKQGQLLTLIEYLSLLYRALLPTPVWFRFFLNKEYGSFFSSLVTGLYLTVKLTSILRKVQLFIAASRALSRKEMHYGSYATSEQVNAAGDLCAICQEKMHAPVLLCCKHVFCEDCVSEWFEHERTCPLCRALVKPADIQSYSDGSTNLLFQLF</sequence>
<dbReference type="Pfam" id="PF13639">
    <property type="entry name" value="zf-RING_2"/>
    <property type="match status" value="1"/>
</dbReference>
<dbReference type="InterPro" id="IPR013083">
    <property type="entry name" value="Znf_RING/FYVE/PHD"/>
</dbReference>
<keyword evidence="2 11" id="KW-0812">Transmembrane</keyword>
<evidence type="ECO:0000256" key="1">
    <source>
        <dbReference type="ARBA" id="ARBA00004141"/>
    </source>
</evidence>
<gene>
    <name evidence="13" type="ORF">K2173_016736</name>
</gene>
<dbReference type="InterPro" id="IPR001841">
    <property type="entry name" value="Znf_RING"/>
</dbReference>
<name>A0AAV8SHH3_9ROSI</name>